<dbReference type="EMBL" id="BSXU01000464">
    <property type="protein sequence ID" value="GMG20774.1"/>
    <property type="molecule type" value="Genomic_DNA"/>
</dbReference>
<dbReference type="AlphaFoldDB" id="A0A9W6YUQ5"/>
<proteinExistence type="predicted"/>
<accession>A0A9W6YUQ5</accession>
<comment type="caution">
    <text evidence="2">The sequence shown here is derived from an EMBL/GenBank/DDBJ whole genome shotgun (WGS) entry which is preliminary data.</text>
</comment>
<reference evidence="2" key="1">
    <citation type="submission" date="2023-04" db="EMBL/GenBank/DDBJ databases">
        <title>Ambrosiozyma monospora NBRC 1965.</title>
        <authorList>
            <person name="Ichikawa N."/>
            <person name="Sato H."/>
            <person name="Tonouchi N."/>
        </authorList>
    </citation>
    <scope>NUCLEOTIDE SEQUENCE</scope>
    <source>
        <strain evidence="2">NBRC 1965</strain>
    </source>
</reference>
<evidence type="ECO:0000256" key="1">
    <source>
        <dbReference type="SAM" id="MobiDB-lite"/>
    </source>
</evidence>
<gene>
    <name evidence="2" type="ORF">Amon01_000148800</name>
</gene>
<feature type="region of interest" description="Disordered" evidence="1">
    <location>
        <begin position="53"/>
        <end position="73"/>
    </location>
</feature>
<dbReference type="OrthoDB" id="5954035at2759"/>
<evidence type="ECO:0000313" key="2">
    <source>
        <dbReference type="EMBL" id="GMG20774.1"/>
    </source>
</evidence>
<keyword evidence="3" id="KW-1185">Reference proteome</keyword>
<protein>
    <submittedName>
        <fullName evidence="2">Unnamed protein product</fullName>
    </submittedName>
</protein>
<organism evidence="2 3">
    <name type="scientific">Ambrosiozyma monospora</name>
    <name type="common">Yeast</name>
    <name type="synonym">Endomycopsis monosporus</name>
    <dbReference type="NCBI Taxonomy" id="43982"/>
    <lineage>
        <taxon>Eukaryota</taxon>
        <taxon>Fungi</taxon>
        <taxon>Dikarya</taxon>
        <taxon>Ascomycota</taxon>
        <taxon>Saccharomycotina</taxon>
        <taxon>Pichiomycetes</taxon>
        <taxon>Pichiales</taxon>
        <taxon>Pichiaceae</taxon>
        <taxon>Ambrosiozyma</taxon>
    </lineage>
</organism>
<evidence type="ECO:0000313" key="3">
    <source>
        <dbReference type="Proteomes" id="UP001165063"/>
    </source>
</evidence>
<feature type="compositionally biased region" description="Polar residues" evidence="1">
    <location>
        <begin position="63"/>
        <end position="73"/>
    </location>
</feature>
<sequence length="251" mass="28944">MISKRRICSGDVTEVVNYQVINFIHNMSLLPNWGFRNTVHATHSIDTIKLPLKQKNRVESNRTNKNGNNDNSKQIQLTELINQRIPQIRNNSEHCLSPLLFTGVLQNFYVAQANYCHSFPVLFGRKLYHIAPDDAKLDSDRYKNLHVGQFSVDFAIGLGNKKYRNIDVDGTKAQFIKRAKETLPDDYPEVHHCCRYFNDDEMNRLFNHWSNSEGIDDDRGIVVIVPGLAGGVNEPQNTNYHAILDFCFRHR</sequence>
<name>A0A9W6YUQ5_AMBMO</name>
<dbReference type="Proteomes" id="UP001165063">
    <property type="component" value="Unassembled WGS sequence"/>
</dbReference>